<protein>
    <submittedName>
        <fullName evidence="3">Lipase 2</fullName>
    </submittedName>
</protein>
<keyword evidence="4" id="KW-1185">Reference proteome</keyword>
<gene>
    <name evidence="3" type="ORF">QBC42DRAFT_175521</name>
</gene>
<dbReference type="PANTHER" id="PTHR34853:SF5">
    <property type="entry name" value="LIP-DOMAIN-CONTAINING PROTEIN-RELATED"/>
    <property type="match status" value="1"/>
</dbReference>
<dbReference type="GO" id="GO:0016042">
    <property type="term" value="P:lipid catabolic process"/>
    <property type="evidence" value="ECO:0007669"/>
    <property type="project" value="UniProtKB-UniRule"/>
</dbReference>
<evidence type="ECO:0000256" key="2">
    <source>
        <dbReference type="PIRNR" id="PIRNR029171"/>
    </source>
</evidence>
<dbReference type="Pfam" id="PF03583">
    <property type="entry name" value="LIP"/>
    <property type="match status" value="1"/>
</dbReference>
<dbReference type="Gene3D" id="3.40.50.1820">
    <property type="entry name" value="alpha/beta hydrolase"/>
    <property type="match status" value="1"/>
</dbReference>
<keyword evidence="1" id="KW-0378">Hydrolase</keyword>
<evidence type="ECO:0000256" key="1">
    <source>
        <dbReference type="ARBA" id="ARBA00022801"/>
    </source>
</evidence>
<dbReference type="GO" id="GO:0004806">
    <property type="term" value="F:triacylglycerol lipase activity"/>
    <property type="evidence" value="ECO:0007669"/>
    <property type="project" value="UniProtKB-UniRule"/>
</dbReference>
<dbReference type="EMBL" id="MU864969">
    <property type="protein sequence ID" value="KAK4462642.1"/>
    <property type="molecule type" value="Genomic_DNA"/>
</dbReference>
<organism evidence="3 4">
    <name type="scientific">Cladorrhinum samala</name>
    <dbReference type="NCBI Taxonomy" id="585594"/>
    <lineage>
        <taxon>Eukaryota</taxon>
        <taxon>Fungi</taxon>
        <taxon>Dikarya</taxon>
        <taxon>Ascomycota</taxon>
        <taxon>Pezizomycotina</taxon>
        <taxon>Sordariomycetes</taxon>
        <taxon>Sordariomycetidae</taxon>
        <taxon>Sordariales</taxon>
        <taxon>Podosporaceae</taxon>
        <taxon>Cladorrhinum</taxon>
    </lineage>
</organism>
<accession>A0AAV9HPH6</accession>
<sequence length="447" mass="48544">MLWGTFFPLTNSLVLPRQAYPGYPDYLPPPSLDPWYSPPPDWQVAVPGTPLSIRSPAYPTINIRNCRDTLQILYRSSDTHGNPSWSVTTVFIPTSHSPACGTSAQTTNTTCSHGIVSYLVPSDSVSPDAAPSYLLQSREPYGEMRDLLARGYIVAVPDYEGPTASYCAGAQAGHATLDGIRAVLASTDRIGVPLEKARHAIWGYSGGAFAAGFALELMGAYAPELRTKVVGGAIGGPSPNLTTVAQAMNSKDTAGLVIASLVGVTSQWPEAGEFLRSRLKKEGPRNATEFMKIEKMAGVEALMAFPRQNVYDYFENGEQDVWHPTIQAVIDRDAVMGTVGAPPTEVPVFVYKAVDDEMSAVGETDDLVAKYCSRGSTVLYHRNKLGGHNDELWSGRLRTMDFLAHVLDDKRSSNMTVPEAGKCLTQDVAVPLDVLYLLPEWWWTGVP</sequence>
<dbReference type="InterPro" id="IPR029058">
    <property type="entry name" value="AB_hydrolase_fold"/>
</dbReference>
<dbReference type="PANTHER" id="PTHR34853">
    <property type="match status" value="1"/>
</dbReference>
<comment type="caution">
    <text evidence="3">The sequence shown here is derived from an EMBL/GenBank/DDBJ whole genome shotgun (WGS) entry which is preliminary data.</text>
</comment>
<proteinExistence type="inferred from homology"/>
<dbReference type="SUPFAM" id="SSF53474">
    <property type="entry name" value="alpha/beta-Hydrolases"/>
    <property type="match status" value="1"/>
</dbReference>
<evidence type="ECO:0000313" key="4">
    <source>
        <dbReference type="Proteomes" id="UP001321749"/>
    </source>
</evidence>
<comment type="similarity">
    <text evidence="2">Belongs to the AB hydrolase superfamily. Lipase family.</text>
</comment>
<dbReference type="PIRSF" id="PIRSF029171">
    <property type="entry name" value="Esterase_LipA"/>
    <property type="match status" value="1"/>
</dbReference>
<reference evidence="3" key="2">
    <citation type="submission" date="2023-06" db="EMBL/GenBank/DDBJ databases">
        <authorList>
            <consortium name="Lawrence Berkeley National Laboratory"/>
            <person name="Mondo S.J."/>
            <person name="Hensen N."/>
            <person name="Bonometti L."/>
            <person name="Westerberg I."/>
            <person name="Brannstrom I.O."/>
            <person name="Guillou S."/>
            <person name="Cros-Aarteil S."/>
            <person name="Calhoun S."/>
            <person name="Haridas S."/>
            <person name="Kuo A."/>
            <person name="Pangilinan J."/>
            <person name="Riley R."/>
            <person name="Labutti K."/>
            <person name="Andreopoulos B."/>
            <person name="Lipzen A."/>
            <person name="Chen C."/>
            <person name="Yanf M."/>
            <person name="Daum C."/>
            <person name="Ng V."/>
            <person name="Clum A."/>
            <person name="Steindorff A."/>
            <person name="Ohm R."/>
            <person name="Martin F."/>
            <person name="Silar P."/>
            <person name="Natvig D."/>
            <person name="Lalanne C."/>
            <person name="Gautier V."/>
            <person name="Ament-Velasquez S.L."/>
            <person name="Kruys A."/>
            <person name="Hutchinson M.I."/>
            <person name="Powell A.J."/>
            <person name="Barry K."/>
            <person name="Miller A.N."/>
            <person name="Grigoriev I.V."/>
            <person name="Debuchy R."/>
            <person name="Gladieux P."/>
            <person name="Thoren M.H."/>
            <person name="Johannesson H."/>
        </authorList>
    </citation>
    <scope>NUCLEOTIDE SEQUENCE</scope>
    <source>
        <strain evidence="3">PSN324</strain>
    </source>
</reference>
<name>A0AAV9HPH6_9PEZI</name>
<reference evidence="3" key="1">
    <citation type="journal article" date="2023" name="Mol. Phylogenet. Evol.">
        <title>Genome-scale phylogeny and comparative genomics of the fungal order Sordariales.</title>
        <authorList>
            <person name="Hensen N."/>
            <person name="Bonometti L."/>
            <person name="Westerberg I."/>
            <person name="Brannstrom I.O."/>
            <person name="Guillou S."/>
            <person name="Cros-Aarteil S."/>
            <person name="Calhoun S."/>
            <person name="Haridas S."/>
            <person name="Kuo A."/>
            <person name="Mondo S."/>
            <person name="Pangilinan J."/>
            <person name="Riley R."/>
            <person name="LaButti K."/>
            <person name="Andreopoulos B."/>
            <person name="Lipzen A."/>
            <person name="Chen C."/>
            <person name="Yan M."/>
            <person name="Daum C."/>
            <person name="Ng V."/>
            <person name="Clum A."/>
            <person name="Steindorff A."/>
            <person name="Ohm R.A."/>
            <person name="Martin F."/>
            <person name="Silar P."/>
            <person name="Natvig D.O."/>
            <person name="Lalanne C."/>
            <person name="Gautier V."/>
            <person name="Ament-Velasquez S.L."/>
            <person name="Kruys A."/>
            <person name="Hutchinson M.I."/>
            <person name="Powell A.J."/>
            <person name="Barry K."/>
            <person name="Miller A.N."/>
            <person name="Grigoriev I.V."/>
            <person name="Debuchy R."/>
            <person name="Gladieux P."/>
            <person name="Hiltunen Thoren M."/>
            <person name="Johannesson H."/>
        </authorList>
    </citation>
    <scope>NUCLEOTIDE SEQUENCE</scope>
    <source>
        <strain evidence="3">PSN324</strain>
    </source>
</reference>
<dbReference type="InterPro" id="IPR005152">
    <property type="entry name" value="Lipase_secreted"/>
</dbReference>
<dbReference type="AlphaFoldDB" id="A0AAV9HPH6"/>
<dbReference type="Gene3D" id="1.10.260.130">
    <property type="match status" value="1"/>
</dbReference>
<dbReference type="Proteomes" id="UP001321749">
    <property type="component" value="Unassembled WGS sequence"/>
</dbReference>
<evidence type="ECO:0000313" key="3">
    <source>
        <dbReference type="EMBL" id="KAK4462642.1"/>
    </source>
</evidence>